<dbReference type="InterPro" id="IPR029787">
    <property type="entry name" value="Nucleotide_cyclase"/>
</dbReference>
<dbReference type="Pfam" id="PF00990">
    <property type="entry name" value="GGDEF"/>
    <property type="match status" value="1"/>
</dbReference>
<dbReference type="SUPFAM" id="SSF55785">
    <property type="entry name" value="PYP-like sensor domain (PAS domain)"/>
    <property type="match status" value="2"/>
</dbReference>
<dbReference type="Gene3D" id="3.30.450.20">
    <property type="entry name" value="PAS domain"/>
    <property type="match status" value="2"/>
</dbReference>
<evidence type="ECO:0000259" key="2">
    <source>
        <dbReference type="PROSITE" id="PS50113"/>
    </source>
</evidence>
<proteinExistence type="predicted"/>
<dbReference type="CDD" id="cd01949">
    <property type="entry name" value="GGDEF"/>
    <property type="match status" value="1"/>
</dbReference>
<dbReference type="SMART" id="SM00086">
    <property type="entry name" value="PAC"/>
    <property type="match status" value="1"/>
</dbReference>
<dbReference type="Pfam" id="PF13426">
    <property type="entry name" value="PAS_9"/>
    <property type="match status" value="1"/>
</dbReference>
<dbReference type="InterPro" id="IPR001610">
    <property type="entry name" value="PAC"/>
</dbReference>
<name>Q2VYM7_PARM1</name>
<dbReference type="InterPro" id="IPR000160">
    <property type="entry name" value="GGDEF_dom"/>
</dbReference>
<organism evidence="5 6">
    <name type="scientific">Paramagnetospirillum magneticum (strain ATCC 700264 / AMB-1)</name>
    <name type="common">Magnetospirillum magneticum</name>
    <dbReference type="NCBI Taxonomy" id="342108"/>
    <lineage>
        <taxon>Bacteria</taxon>
        <taxon>Pseudomonadati</taxon>
        <taxon>Pseudomonadota</taxon>
        <taxon>Alphaproteobacteria</taxon>
        <taxon>Rhodospirillales</taxon>
        <taxon>Magnetospirillaceae</taxon>
        <taxon>Paramagnetospirillum</taxon>
    </lineage>
</organism>
<feature type="domain" description="EAL" evidence="3">
    <location>
        <begin position="723"/>
        <end position="977"/>
    </location>
</feature>
<dbReference type="Pfam" id="PF08447">
    <property type="entry name" value="PAS_3"/>
    <property type="match status" value="1"/>
</dbReference>
<dbReference type="FunFam" id="3.30.70.270:FF:000001">
    <property type="entry name" value="Diguanylate cyclase domain protein"/>
    <property type="match status" value="1"/>
</dbReference>
<dbReference type="InterPro" id="IPR000700">
    <property type="entry name" value="PAS-assoc_C"/>
</dbReference>
<dbReference type="Gene3D" id="3.20.20.450">
    <property type="entry name" value="EAL domain"/>
    <property type="match status" value="1"/>
</dbReference>
<dbReference type="SUPFAM" id="SSF55073">
    <property type="entry name" value="Nucleotide cyclase"/>
    <property type="match status" value="1"/>
</dbReference>
<dbReference type="Gene3D" id="3.30.70.270">
    <property type="match status" value="1"/>
</dbReference>
<evidence type="ECO:0000259" key="4">
    <source>
        <dbReference type="PROSITE" id="PS50887"/>
    </source>
</evidence>
<protein>
    <submittedName>
        <fullName evidence="5">Predicted signal transduction protein containing a membrane domain</fullName>
    </submittedName>
</protein>
<dbReference type="SMART" id="SM00267">
    <property type="entry name" value="GGDEF"/>
    <property type="match status" value="1"/>
</dbReference>
<feature type="domain" description="PAS" evidence="1">
    <location>
        <begin position="422"/>
        <end position="468"/>
    </location>
</feature>
<dbReference type="PANTHER" id="PTHR44757:SF2">
    <property type="entry name" value="BIOFILM ARCHITECTURE MAINTENANCE PROTEIN MBAA"/>
    <property type="match status" value="1"/>
</dbReference>
<dbReference type="InterPro" id="IPR001633">
    <property type="entry name" value="EAL_dom"/>
</dbReference>
<dbReference type="PROSITE" id="PS50887">
    <property type="entry name" value="GGDEF"/>
    <property type="match status" value="1"/>
</dbReference>
<dbReference type="NCBIfam" id="TIGR00229">
    <property type="entry name" value="sensory_box"/>
    <property type="match status" value="2"/>
</dbReference>
<dbReference type="SUPFAM" id="SSF141868">
    <property type="entry name" value="EAL domain-like"/>
    <property type="match status" value="1"/>
</dbReference>
<dbReference type="SMART" id="SM00052">
    <property type="entry name" value="EAL"/>
    <property type="match status" value="1"/>
</dbReference>
<dbReference type="PANTHER" id="PTHR44757">
    <property type="entry name" value="DIGUANYLATE CYCLASE DGCP"/>
    <property type="match status" value="1"/>
</dbReference>
<evidence type="ECO:0000259" key="1">
    <source>
        <dbReference type="PROSITE" id="PS50112"/>
    </source>
</evidence>
<dbReference type="AlphaFoldDB" id="Q2VYM7"/>
<dbReference type="NCBIfam" id="TIGR00254">
    <property type="entry name" value="GGDEF"/>
    <property type="match status" value="1"/>
</dbReference>
<dbReference type="InterPro" id="IPR043128">
    <property type="entry name" value="Rev_trsase/Diguanyl_cyclase"/>
</dbReference>
<accession>Q2VYM7</accession>
<dbReference type="GO" id="GO:0003824">
    <property type="term" value="F:catalytic activity"/>
    <property type="evidence" value="ECO:0007669"/>
    <property type="project" value="UniProtKB-ARBA"/>
</dbReference>
<dbReference type="PROSITE" id="PS50113">
    <property type="entry name" value="PAC"/>
    <property type="match status" value="1"/>
</dbReference>
<dbReference type="STRING" id="342108.amb4494"/>
<dbReference type="KEGG" id="mag:amb4494"/>
<evidence type="ECO:0000259" key="3">
    <source>
        <dbReference type="PROSITE" id="PS50883"/>
    </source>
</evidence>
<feature type="domain" description="PAC" evidence="2">
    <location>
        <begin position="373"/>
        <end position="425"/>
    </location>
</feature>
<dbReference type="SMART" id="SM00091">
    <property type="entry name" value="PAS"/>
    <property type="match status" value="2"/>
</dbReference>
<sequence>MGQFHPLALGGEHHRVIAHHVAAAQGGEADLALGPGAGMAVAGLAPPAVEGHLPSQGGRTAQAQRRAAGGVHLVAMMHLDDFDIVIIAQDGGGAFGQRHQQIDADAEIGGIDHRGGAGGFGQPGLVVLGQAGGAHHQHLAQFGGDSGMGQGGGRGGEVDDGVRGLEQGACVGGDQRPHRRTAQKGTGIQADDLASCPFSAAGQGATLGGQHRFHQHPAHASIAADDSDPHAPILFKSRPIFLKSHGREIQRRETKVGSLPDSVAVHKPSVALSQLELIYLDSDAMSGDVLVLARNDDDLGGYRSLFENAVEGIYRTTPDGRYLDANPALARIYGYKDPAELIAGLTDIARGLYVDPADRERFREILARDSVVRNFEARVRTRSGEIIWIAENARAVYDGRDRLVCYEGTVQNITARKQAEESLRLAATVFETVGEAIVVTDRERRILAVNAAFERMTGWNAAEMVGQTCDLLAVEMIGLREIEEMWRLAANTGQWSGETWTRRKESEPFPAALALTAVDQGADAKGEDGRFVLLLRDITRKRRDEQRIRFHASHDALTRLPNRHTVMEALGEAIVRAEQTGERLAVLYLDVNRFKDINDSYGHAVGDELLRQVARRLKACVRASDVIGRLGGDEFVMLLPSVGDHTAAQACANKVLYAFAEPFDMEGLQLFAGTSIGIALYPDDADGAESLLSRADAAMYHAKRGGLPYSCFDIEMDRQVAERVSLENDLRLALGEDQFRLVYQPKVDALSGAIIGAEALIRWRHPVRADVSPGLFIPVAERAGLIGAIDDWVLVEACRQVAEWRAQGLILPSISVNLSPAQFHDGRLKEKVKAALAGSGLPPSVLELEITETMMASDVDRAIEILGQLTTLGVRVSLDDFGTGYSSLAYLKLFPVSTLKIDRAFVTELPGNAKDGAIIASVIALAGNLGFSVIAEGVETREQAAFLAARGCPIMQGFLFSRPVNAATFAGLLSNPEGLIRL</sequence>
<dbReference type="CDD" id="cd01948">
    <property type="entry name" value="EAL"/>
    <property type="match status" value="1"/>
</dbReference>
<dbReference type="InterPro" id="IPR035919">
    <property type="entry name" value="EAL_sf"/>
</dbReference>
<evidence type="ECO:0000313" key="5">
    <source>
        <dbReference type="EMBL" id="BAE53298.1"/>
    </source>
</evidence>
<dbReference type="InterPro" id="IPR013655">
    <property type="entry name" value="PAS_fold_3"/>
</dbReference>
<dbReference type="Pfam" id="PF00563">
    <property type="entry name" value="EAL"/>
    <property type="match status" value="1"/>
</dbReference>
<evidence type="ECO:0000313" key="6">
    <source>
        <dbReference type="Proteomes" id="UP000007058"/>
    </source>
</evidence>
<dbReference type="InterPro" id="IPR000014">
    <property type="entry name" value="PAS"/>
</dbReference>
<keyword evidence="6" id="KW-1185">Reference proteome</keyword>
<dbReference type="InterPro" id="IPR052155">
    <property type="entry name" value="Biofilm_reg_signaling"/>
</dbReference>
<dbReference type="Proteomes" id="UP000007058">
    <property type="component" value="Chromosome"/>
</dbReference>
<dbReference type="CDD" id="cd00130">
    <property type="entry name" value="PAS"/>
    <property type="match status" value="2"/>
</dbReference>
<dbReference type="EMBL" id="AP007255">
    <property type="protein sequence ID" value="BAE53298.1"/>
    <property type="molecule type" value="Genomic_DNA"/>
</dbReference>
<feature type="domain" description="PAS" evidence="1">
    <location>
        <begin position="302"/>
        <end position="335"/>
    </location>
</feature>
<dbReference type="PROSITE" id="PS50112">
    <property type="entry name" value="PAS"/>
    <property type="match status" value="2"/>
</dbReference>
<dbReference type="HOGENOM" id="CLU_000445_70_20_5"/>
<gene>
    <name evidence="5" type="ordered locus">amb4494</name>
</gene>
<feature type="domain" description="GGDEF" evidence="4">
    <location>
        <begin position="582"/>
        <end position="714"/>
    </location>
</feature>
<reference evidence="5 6" key="1">
    <citation type="journal article" date="2005" name="DNA Res.">
        <title>Complete genome sequence of the facultative anaerobic magnetotactic bacterium Magnetospirillum sp. strain AMB-1.</title>
        <authorList>
            <person name="Matsunaga T."/>
            <person name="Okamura Y."/>
            <person name="Fukuda Y."/>
            <person name="Wahyudi A.T."/>
            <person name="Murase Y."/>
            <person name="Takeyama H."/>
        </authorList>
    </citation>
    <scope>NUCLEOTIDE SEQUENCE [LARGE SCALE GENOMIC DNA]</scope>
    <source>
        <strain evidence="6">ATCC 700264 / AMB-1</strain>
    </source>
</reference>
<dbReference type="InterPro" id="IPR035965">
    <property type="entry name" value="PAS-like_dom_sf"/>
</dbReference>
<dbReference type="PROSITE" id="PS50883">
    <property type="entry name" value="EAL"/>
    <property type="match status" value="1"/>
</dbReference>